<proteinExistence type="predicted"/>
<evidence type="ECO:0000256" key="4">
    <source>
        <dbReference type="ARBA" id="ARBA00022833"/>
    </source>
</evidence>
<organism evidence="9 10">
    <name type="scientific">Meganyctiphanes norvegica</name>
    <name type="common">Northern krill</name>
    <name type="synonym">Thysanopoda norvegica</name>
    <dbReference type="NCBI Taxonomy" id="48144"/>
    <lineage>
        <taxon>Eukaryota</taxon>
        <taxon>Metazoa</taxon>
        <taxon>Ecdysozoa</taxon>
        <taxon>Arthropoda</taxon>
        <taxon>Crustacea</taxon>
        <taxon>Multicrustacea</taxon>
        <taxon>Malacostraca</taxon>
        <taxon>Eumalacostraca</taxon>
        <taxon>Eucarida</taxon>
        <taxon>Euphausiacea</taxon>
        <taxon>Euphausiidae</taxon>
        <taxon>Meganyctiphanes</taxon>
    </lineage>
</organism>
<dbReference type="GO" id="GO:0008270">
    <property type="term" value="F:zinc ion binding"/>
    <property type="evidence" value="ECO:0007669"/>
    <property type="project" value="UniProtKB-UniRule"/>
</dbReference>
<dbReference type="PANTHER" id="PTHR10127">
    <property type="entry name" value="DISCOIDIN, CUB, EGF, LAMININ , AND ZINC METALLOPROTEASE DOMAIN CONTAINING"/>
    <property type="match status" value="1"/>
</dbReference>
<dbReference type="PRINTS" id="PR00480">
    <property type="entry name" value="ASTACIN"/>
</dbReference>
<dbReference type="PANTHER" id="PTHR10127:SF780">
    <property type="entry name" value="METALLOENDOPEPTIDASE"/>
    <property type="match status" value="1"/>
</dbReference>
<feature type="domain" description="Peptidase M12A" evidence="8">
    <location>
        <begin position="1"/>
        <end position="169"/>
    </location>
</feature>
<dbReference type="AlphaFoldDB" id="A0AAV2QZC5"/>
<keyword evidence="1 6" id="KW-0645">Protease</keyword>
<dbReference type="GO" id="GO:0006508">
    <property type="term" value="P:proteolysis"/>
    <property type="evidence" value="ECO:0007669"/>
    <property type="project" value="UniProtKB-KW"/>
</dbReference>
<evidence type="ECO:0000259" key="8">
    <source>
        <dbReference type="PROSITE" id="PS51864"/>
    </source>
</evidence>
<feature type="active site" evidence="6">
    <location>
        <position position="68"/>
    </location>
</feature>
<dbReference type="InterPro" id="IPR034035">
    <property type="entry name" value="Astacin-like_dom"/>
</dbReference>
<evidence type="ECO:0000256" key="7">
    <source>
        <dbReference type="RuleBase" id="RU361183"/>
    </source>
</evidence>
<keyword evidence="3 6" id="KW-0378">Hydrolase</keyword>
<dbReference type="GO" id="GO:0004222">
    <property type="term" value="F:metalloendopeptidase activity"/>
    <property type="evidence" value="ECO:0007669"/>
    <property type="project" value="UniProtKB-UniRule"/>
</dbReference>
<keyword evidence="4 6" id="KW-0862">Zinc</keyword>
<comment type="cofactor">
    <cofactor evidence="6 7">
        <name>Zn(2+)</name>
        <dbReference type="ChEBI" id="CHEBI:29105"/>
    </cofactor>
    <text evidence="6 7">Binds 1 zinc ion per subunit.</text>
</comment>
<dbReference type="EMBL" id="CAXKWB010012345">
    <property type="protein sequence ID" value="CAL4104292.1"/>
    <property type="molecule type" value="Genomic_DNA"/>
</dbReference>
<accession>A0AAV2QZC5</accession>
<dbReference type="InterPro" id="IPR024079">
    <property type="entry name" value="MetalloPept_cat_dom_sf"/>
</dbReference>
<comment type="caution">
    <text evidence="6">Lacks conserved residue(s) required for the propagation of feature annotation.</text>
</comment>
<comment type="caution">
    <text evidence="9">The sequence shown here is derived from an EMBL/GenBank/DDBJ whole genome shotgun (WGS) entry which is preliminary data.</text>
</comment>
<reference evidence="9 10" key="1">
    <citation type="submission" date="2024-05" db="EMBL/GenBank/DDBJ databases">
        <authorList>
            <person name="Wallberg A."/>
        </authorList>
    </citation>
    <scope>NUCLEOTIDE SEQUENCE [LARGE SCALE GENOMIC DNA]</scope>
</reference>
<feature type="non-terminal residue" evidence="9">
    <location>
        <position position="1"/>
    </location>
</feature>
<protein>
    <recommendedName>
        <fullName evidence="7">Metalloendopeptidase</fullName>
        <ecNumber evidence="7">3.4.24.-</ecNumber>
    </recommendedName>
</protein>
<dbReference type="CDD" id="cd04280">
    <property type="entry name" value="ZnMc_astacin_like"/>
    <property type="match status" value="1"/>
</dbReference>
<feature type="binding site" evidence="6">
    <location>
        <position position="77"/>
    </location>
    <ligand>
        <name>Zn(2+)</name>
        <dbReference type="ChEBI" id="CHEBI:29105"/>
        <note>catalytic</note>
    </ligand>
</feature>
<name>A0AAV2QZC5_MEGNR</name>
<dbReference type="InterPro" id="IPR006026">
    <property type="entry name" value="Peptidase_Metallo"/>
</dbReference>
<keyword evidence="5 6" id="KW-0482">Metalloprotease</keyword>
<evidence type="ECO:0000256" key="5">
    <source>
        <dbReference type="ARBA" id="ARBA00023049"/>
    </source>
</evidence>
<evidence type="ECO:0000256" key="1">
    <source>
        <dbReference type="ARBA" id="ARBA00022670"/>
    </source>
</evidence>
<dbReference type="EC" id="3.4.24.-" evidence="7"/>
<keyword evidence="10" id="KW-1185">Reference proteome</keyword>
<gene>
    <name evidence="9" type="ORF">MNOR_LOCUS17748</name>
</gene>
<feature type="binding site" evidence="6">
    <location>
        <position position="71"/>
    </location>
    <ligand>
        <name>Zn(2+)</name>
        <dbReference type="ChEBI" id="CHEBI:29105"/>
        <note>catalytic</note>
    </ligand>
</feature>
<evidence type="ECO:0000313" key="10">
    <source>
        <dbReference type="Proteomes" id="UP001497623"/>
    </source>
</evidence>
<dbReference type="Gene3D" id="3.40.390.10">
    <property type="entry name" value="Collagenase (Catalytic Domain)"/>
    <property type="match status" value="1"/>
</dbReference>
<dbReference type="Pfam" id="PF01400">
    <property type="entry name" value="Astacin"/>
    <property type="match status" value="1"/>
</dbReference>
<dbReference type="Proteomes" id="UP001497623">
    <property type="component" value="Unassembled WGS sequence"/>
</dbReference>
<keyword evidence="2 6" id="KW-0479">Metal-binding</keyword>
<feature type="non-terminal residue" evidence="9">
    <location>
        <position position="198"/>
    </location>
</feature>
<dbReference type="PROSITE" id="PS51864">
    <property type="entry name" value="ASTACIN"/>
    <property type="match status" value="1"/>
</dbReference>
<evidence type="ECO:0000313" key="9">
    <source>
        <dbReference type="EMBL" id="CAL4104292.1"/>
    </source>
</evidence>
<dbReference type="InterPro" id="IPR001506">
    <property type="entry name" value="Peptidase_M12A"/>
</dbReference>
<evidence type="ECO:0000256" key="2">
    <source>
        <dbReference type="ARBA" id="ARBA00022723"/>
    </source>
</evidence>
<evidence type="ECO:0000256" key="3">
    <source>
        <dbReference type="ARBA" id="ARBA00022801"/>
    </source>
</evidence>
<dbReference type="SMART" id="SM00235">
    <property type="entry name" value="ZnMc"/>
    <property type="match status" value="1"/>
</dbReference>
<evidence type="ECO:0000256" key="6">
    <source>
        <dbReference type="PROSITE-ProRule" id="PRU01211"/>
    </source>
</evidence>
<dbReference type="SUPFAM" id="SSF55486">
    <property type="entry name" value="Metalloproteases ('zincins'), catalytic domain"/>
    <property type="match status" value="1"/>
</dbReference>
<sequence>ESERMEIAHAFHEIMEKTCIKFKPRYIEPNFLHIFKGTGCYSHVGRQGGEQRLSLGKRCAFYGIAMHELMHSLGFWHEQSRDDREDYIRVYWKNIRKGMESNFDKKSEMVTSQLGQPYDYDSLTHYRENSFAKIPKIKTIDPMKRVKIGQRTHLSQHDIESINLLYKCKIKEVKRSNVNSGLKKQWHILKAEPINKDF</sequence>
<feature type="binding site" evidence="6">
    <location>
        <position position="67"/>
    </location>
    <ligand>
        <name>Zn(2+)</name>
        <dbReference type="ChEBI" id="CHEBI:29105"/>
        <note>catalytic</note>
    </ligand>
</feature>